<dbReference type="Proteomes" id="UP000022272">
    <property type="component" value="Unassembled WGS sequence"/>
</dbReference>
<comment type="caution">
    <text evidence="1">The sequence shown here is derived from an EMBL/GenBank/DDBJ whole genome shotgun (WGS) entry which is preliminary data.</text>
</comment>
<proteinExistence type="predicted"/>
<dbReference type="AlphaFoldDB" id="A0A015YNJ5"/>
<evidence type="ECO:0000313" key="1">
    <source>
        <dbReference type="EMBL" id="EXZ45843.1"/>
    </source>
</evidence>
<protein>
    <submittedName>
        <fullName evidence="1">Uncharacterized protein</fullName>
    </submittedName>
</protein>
<gene>
    <name evidence="1" type="ORF">M076_1026</name>
</gene>
<reference evidence="1 2" key="1">
    <citation type="submission" date="2014-02" db="EMBL/GenBank/DDBJ databases">
        <authorList>
            <person name="Sears C."/>
            <person name="Carroll K."/>
            <person name="Sack B.R."/>
            <person name="Qadri F."/>
            <person name="Myers L.L."/>
            <person name="Chung G.-T."/>
            <person name="Escheverria P."/>
            <person name="Fraser C.M."/>
            <person name="Sadzewicz L."/>
            <person name="Shefchek K.A."/>
            <person name="Tallon L."/>
            <person name="Das S.P."/>
            <person name="Daugherty S."/>
            <person name="Mongodin E.F."/>
        </authorList>
    </citation>
    <scope>NUCLEOTIDE SEQUENCE [LARGE SCALE GENOMIC DNA]</scope>
    <source>
        <strain evidence="1 2">2-F-2 #4</strain>
    </source>
</reference>
<dbReference type="EMBL" id="JGDM01000018">
    <property type="protein sequence ID" value="EXZ45843.1"/>
    <property type="molecule type" value="Genomic_DNA"/>
</dbReference>
<accession>A0A015YNJ5</accession>
<organism evidence="1 2">
    <name type="scientific">Bacteroides fragilis str. 2-F-2 #4</name>
    <dbReference type="NCBI Taxonomy" id="1339280"/>
    <lineage>
        <taxon>Bacteria</taxon>
        <taxon>Pseudomonadati</taxon>
        <taxon>Bacteroidota</taxon>
        <taxon>Bacteroidia</taxon>
        <taxon>Bacteroidales</taxon>
        <taxon>Bacteroidaceae</taxon>
        <taxon>Bacteroides</taxon>
    </lineage>
</organism>
<sequence length="37" mass="4657">MMKITCEKFWRLKRRFYLCTRKYIGGQIYFSLCPIYV</sequence>
<evidence type="ECO:0000313" key="2">
    <source>
        <dbReference type="Proteomes" id="UP000022272"/>
    </source>
</evidence>
<name>A0A015YNJ5_BACFG</name>